<proteinExistence type="predicted"/>
<evidence type="ECO:0000256" key="1">
    <source>
        <dbReference type="SAM" id="Coils"/>
    </source>
</evidence>
<organism evidence="2 3">
    <name type="scientific">Flavobacterium soyangense</name>
    <dbReference type="NCBI Taxonomy" id="2023265"/>
    <lineage>
        <taxon>Bacteria</taxon>
        <taxon>Pseudomonadati</taxon>
        <taxon>Bacteroidota</taxon>
        <taxon>Flavobacteriia</taxon>
        <taxon>Flavobacteriales</taxon>
        <taxon>Flavobacteriaceae</taxon>
        <taxon>Flavobacterium</taxon>
    </lineage>
</organism>
<dbReference type="AlphaFoldDB" id="A0A930UA65"/>
<gene>
    <name evidence="2" type="ORF">IR213_14435</name>
</gene>
<dbReference type="RefSeq" id="WP_194313012.1">
    <property type="nucleotide sequence ID" value="NZ_JADHEC010000043.1"/>
</dbReference>
<comment type="caution">
    <text evidence="2">The sequence shown here is derived from an EMBL/GenBank/DDBJ whole genome shotgun (WGS) entry which is preliminary data.</text>
</comment>
<evidence type="ECO:0000313" key="2">
    <source>
        <dbReference type="EMBL" id="MBF2709778.1"/>
    </source>
</evidence>
<feature type="coiled-coil region" evidence="1">
    <location>
        <begin position="340"/>
        <end position="367"/>
    </location>
</feature>
<evidence type="ECO:0000313" key="3">
    <source>
        <dbReference type="Proteomes" id="UP000646211"/>
    </source>
</evidence>
<reference evidence="2" key="1">
    <citation type="submission" date="2020-11" db="EMBL/GenBank/DDBJ databases">
        <title>Genome of Flavobacterium soyangense.</title>
        <authorList>
            <person name="Liu Q."/>
            <person name="Xin Y.-H."/>
        </authorList>
    </citation>
    <scope>NUCLEOTIDE SEQUENCE</scope>
    <source>
        <strain evidence="2">CGMCC 1.13493</strain>
    </source>
</reference>
<sequence length="443" mass="52160">MRVIFTILLFICFTSYGQITIRQNEIIEKIVQKPKPYDSLINVSYQEKIVDYNQFVGQKIFYIPKSKKYKFTNEADTLVDFLLNKKFVQIEKKASFKYEELNTQFAVLDPNSKYDTESYNNGNKKYLSSRIDSTNIYNPYFIQRKYIGGQSIEGNFYTNNSSVEGKYFTIIDIVSKKEYNDDIRGKYSLNRNIDFQKYIIDEKTDQKLENVEGKSGSLIIKLKNDITNDTLIWKVLRPYYINTSPFILVSYYTKLRNKYFAKNLISQSELIGIAEINTGNEVKIQKGEKWNCTDFSFIDVKDSPILIPFFILKNNKGQEIKLKIKDLENEIFITEEVHIERETKRKLKEEEIKKQQIEEEKRIAKELEDFRISCIKKYGTKLGKLVSDGNVIIGMTKQMCELSWGNPISVNTTTIKGLVMEQWVYNWKNYLYFRNNELTAIQN</sequence>
<accession>A0A930UA65</accession>
<keyword evidence="3" id="KW-1185">Reference proteome</keyword>
<dbReference type="Proteomes" id="UP000646211">
    <property type="component" value="Unassembled WGS sequence"/>
</dbReference>
<name>A0A930UA65_9FLAO</name>
<protein>
    <submittedName>
        <fullName evidence="2">Uncharacterized protein</fullName>
    </submittedName>
</protein>
<dbReference type="EMBL" id="JADHEC010000043">
    <property type="protein sequence ID" value="MBF2709778.1"/>
    <property type="molecule type" value="Genomic_DNA"/>
</dbReference>
<keyword evidence="1" id="KW-0175">Coiled coil</keyword>